<dbReference type="OrthoDB" id="8001261at2"/>
<reference evidence="4 5" key="1">
    <citation type="submission" date="2019-06" db="EMBL/GenBank/DDBJ databases">
        <authorList>
            <person name="Rodrigo-Torres L."/>
            <person name="Arahal R. D."/>
            <person name="Lucena T."/>
        </authorList>
    </citation>
    <scope>NUCLEOTIDE SEQUENCE [LARGE SCALE GENOMIC DNA]</scope>
    <source>
        <strain evidence="4 5">SW08-7</strain>
    </source>
</reference>
<feature type="chain" id="PRO_5021981668" evidence="2">
    <location>
        <begin position="24"/>
        <end position="102"/>
    </location>
</feature>
<proteinExistence type="predicted"/>
<keyword evidence="2" id="KW-0732">Signal</keyword>
<sequence length="102" mass="10751">MLHRLIAGTALALPLLLAAPAFAKDPPKEAPTAKAAPAEKPAEKAAPAEKAPSPGQAAARERQKQCGAEWRALTDAQKTAQGPKWPQYWSKCNTRLKSGGKA</sequence>
<dbReference type="Proteomes" id="UP000401717">
    <property type="component" value="Unassembled WGS sequence"/>
</dbReference>
<reference evidence="3" key="3">
    <citation type="submission" date="2021-08" db="EMBL/GenBank/DDBJ databases">
        <authorList>
            <person name="Tani A."/>
            <person name="Ola A."/>
            <person name="Ogura Y."/>
            <person name="Katsura K."/>
            <person name="Hayashi T."/>
        </authorList>
    </citation>
    <scope>NUCLEOTIDE SEQUENCE</scope>
    <source>
        <strain evidence="3">DSM 22415</strain>
    </source>
</reference>
<dbReference type="EMBL" id="CABFVH010000041">
    <property type="protein sequence ID" value="VUF14879.1"/>
    <property type="molecule type" value="Genomic_DNA"/>
</dbReference>
<evidence type="ECO:0000256" key="1">
    <source>
        <dbReference type="SAM" id="MobiDB-lite"/>
    </source>
</evidence>
<feature type="compositionally biased region" description="Low complexity" evidence="1">
    <location>
        <begin position="24"/>
        <end position="39"/>
    </location>
</feature>
<evidence type="ECO:0000313" key="4">
    <source>
        <dbReference type="EMBL" id="VUF14879.1"/>
    </source>
</evidence>
<accession>A0A564G2Z3</accession>
<evidence type="ECO:0000313" key="5">
    <source>
        <dbReference type="Proteomes" id="UP000401717"/>
    </source>
</evidence>
<organism evidence="4 5">
    <name type="scientific">Methylobacterium dankookense</name>
    <dbReference type="NCBI Taxonomy" id="560405"/>
    <lineage>
        <taxon>Bacteria</taxon>
        <taxon>Pseudomonadati</taxon>
        <taxon>Pseudomonadota</taxon>
        <taxon>Alphaproteobacteria</taxon>
        <taxon>Hyphomicrobiales</taxon>
        <taxon>Methylobacteriaceae</taxon>
        <taxon>Methylobacterium</taxon>
    </lineage>
</organism>
<feature type="signal peptide" evidence="2">
    <location>
        <begin position="1"/>
        <end position="23"/>
    </location>
</feature>
<name>A0A564G2Z3_9HYPH</name>
<evidence type="ECO:0000256" key="2">
    <source>
        <dbReference type="SAM" id="SignalP"/>
    </source>
</evidence>
<reference evidence="3" key="2">
    <citation type="journal article" date="2021" name="Front. Microbiol.">
        <title>Comprehensive Comparative Genomics and Phenotyping of Methylobacterium Species.</title>
        <authorList>
            <person name="Alessa O."/>
            <person name="Ogura Y."/>
            <person name="Fujitani Y."/>
            <person name="Takami H."/>
            <person name="Hayashi T."/>
            <person name="Sahin N."/>
            <person name="Tani A."/>
        </authorList>
    </citation>
    <scope>NUCLEOTIDE SEQUENCE</scope>
    <source>
        <strain evidence="3">DSM 22415</strain>
    </source>
</reference>
<dbReference type="EMBL" id="BPQI01000077">
    <property type="protein sequence ID" value="GJD56912.1"/>
    <property type="molecule type" value="Genomic_DNA"/>
</dbReference>
<evidence type="ECO:0000313" key="3">
    <source>
        <dbReference type="EMBL" id="GJD56912.1"/>
    </source>
</evidence>
<gene>
    <name evidence="3" type="ORF">IFDJLNFL_2810</name>
    <name evidence="4" type="ORF">MTDSW087_04605</name>
</gene>
<keyword evidence="6" id="KW-1185">Reference proteome</keyword>
<feature type="region of interest" description="Disordered" evidence="1">
    <location>
        <begin position="24"/>
        <end position="102"/>
    </location>
</feature>
<dbReference type="AlphaFoldDB" id="A0A564G2Z3"/>
<dbReference type="RefSeq" id="WP_144767196.1">
    <property type="nucleotide sequence ID" value="NZ_BPQI01000077.1"/>
</dbReference>
<evidence type="ECO:0000313" key="6">
    <source>
        <dbReference type="Proteomes" id="UP001055303"/>
    </source>
</evidence>
<protein>
    <submittedName>
        <fullName evidence="4">Uncharacterized protein</fullName>
    </submittedName>
</protein>
<dbReference type="Proteomes" id="UP001055303">
    <property type="component" value="Unassembled WGS sequence"/>
</dbReference>